<dbReference type="AlphaFoldDB" id="A0A4R4DIM5"/>
<evidence type="ECO:0000259" key="5">
    <source>
        <dbReference type="PROSITE" id="PS50931"/>
    </source>
</evidence>
<dbReference type="PANTHER" id="PTHR30537">
    <property type="entry name" value="HTH-TYPE TRANSCRIPTIONAL REGULATOR"/>
    <property type="match status" value="1"/>
</dbReference>
<dbReference type="InterPro" id="IPR005119">
    <property type="entry name" value="LysR_subst-bd"/>
</dbReference>
<dbReference type="InterPro" id="IPR036390">
    <property type="entry name" value="WH_DNA-bd_sf"/>
</dbReference>
<dbReference type="OrthoDB" id="7333438at2"/>
<dbReference type="PROSITE" id="PS50931">
    <property type="entry name" value="HTH_LYSR"/>
    <property type="match status" value="1"/>
</dbReference>
<comment type="similarity">
    <text evidence="1">Belongs to the LysR transcriptional regulatory family.</text>
</comment>
<evidence type="ECO:0000256" key="4">
    <source>
        <dbReference type="ARBA" id="ARBA00023163"/>
    </source>
</evidence>
<protein>
    <submittedName>
        <fullName evidence="6">LysR family transcriptional regulator</fullName>
    </submittedName>
</protein>
<dbReference type="Gene3D" id="3.40.190.290">
    <property type="match status" value="1"/>
</dbReference>
<dbReference type="InterPro" id="IPR036388">
    <property type="entry name" value="WH-like_DNA-bd_sf"/>
</dbReference>
<evidence type="ECO:0000313" key="7">
    <source>
        <dbReference type="Proteomes" id="UP000295023"/>
    </source>
</evidence>
<keyword evidence="4" id="KW-0804">Transcription</keyword>
<keyword evidence="3" id="KW-0238">DNA-binding</keyword>
<organism evidence="6 7">
    <name type="scientific">Roseicella aquatilis</name>
    <dbReference type="NCBI Taxonomy" id="2527868"/>
    <lineage>
        <taxon>Bacteria</taxon>
        <taxon>Pseudomonadati</taxon>
        <taxon>Pseudomonadota</taxon>
        <taxon>Alphaproteobacteria</taxon>
        <taxon>Acetobacterales</taxon>
        <taxon>Roseomonadaceae</taxon>
        <taxon>Roseicella</taxon>
    </lineage>
</organism>
<gene>
    <name evidence="6" type="ORF">EXY23_13330</name>
</gene>
<dbReference type="SUPFAM" id="SSF46785">
    <property type="entry name" value="Winged helix' DNA-binding domain"/>
    <property type="match status" value="1"/>
</dbReference>
<comment type="caution">
    <text evidence="6">The sequence shown here is derived from an EMBL/GenBank/DDBJ whole genome shotgun (WGS) entry which is preliminary data.</text>
</comment>
<dbReference type="Proteomes" id="UP000295023">
    <property type="component" value="Unassembled WGS sequence"/>
</dbReference>
<dbReference type="PANTHER" id="PTHR30537:SF3">
    <property type="entry name" value="TRANSCRIPTIONAL REGULATORY PROTEIN"/>
    <property type="match status" value="1"/>
</dbReference>
<dbReference type="InterPro" id="IPR000847">
    <property type="entry name" value="LysR_HTH_N"/>
</dbReference>
<dbReference type="PRINTS" id="PR00039">
    <property type="entry name" value="HTHLYSR"/>
</dbReference>
<dbReference type="InterPro" id="IPR058163">
    <property type="entry name" value="LysR-type_TF_proteobact-type"/>
</dbReference>
<dbReference type="EMBL" id="SKBM01000011">
    <property type="protein sequence ID" value="TCZ61106.1"/>
    <property type="molecule type" value="Genomic_DNA"/>
</dbReference>
<evidence type="ECO:0000313" key="6">
    <source>
        <dbReference type="EMBL" id="TCZ61106.1"/>
    </source>
</evidence>
<accession>A0A4R4DIM5</accession>
<dbReference type="Pfam" id="PF00126">
    <property type="entry name" value="HTH_1"/>
    <property type="match status" value="1"/>
</dbReference>
<dbReference type="GO" id="GO:0003700">
    <property type="term" value="F:DNA-binding transcription factor activity"/>
    <property type="evidence" value="ECO:0007669"/>
    <property type="project" value="InterPro"/>
</dbReference>
<dbReference type="Gene3D" id="1.10.10.10">
    <property type="entry name" value="Winged helix-like DNA-binding domain superfamily/Winged helix DNA-binding domain"/>
    <property type="match status" value="1"/>
</dbReference>
<sequence>MPGRQGCMGEPLLDWDDLRFFLAIVRTGSLSAAARELRVTQSTVGRRLASLEAGLGARLLHRTPDGYVPTLAGEAILGQVERVEAEALAVERTVGGRDALLEGVVRVTTVETLASHVLAPAFCALQLGNPEIGIELLANVRHMSLAMREADIAVRLTRFEQHDLVARRIGTMAHGLYASPIYLERHGPPDFAAGCPGHRLVTGLDGAEVPQLANWLAEVAPRATASLRTDSPEAQLQATLGGQGMACLPRLRGDALPDGLRRLRPPVAQAVVEIWAAVHKDNRRIPRIRLVLDAVATAVRDLAGQLNPPEHQDARQPCA</sequence>
<dbReference type="GO" id="GO:0043565">
    <property type="term" value="F:sequence-specific DNA binding"/>
    <property type="evidence" value="ECO:0007669"/>
    <property type="project" value="TreeGrafter"/>
</dbReference>
<keyword evidence="2" id="KW-0805">Transcription regulation</keyword>
<evidence type="ECO:0000256" key="2">
    <source>
        <dbReference type="ARBA" id="ARBA00023015"/>
    </source>
</evidence>
<proteinExistence type="inferred from homology"/>
<reference evidence="6 7" key="1">
    <citation type="submission" date="2019-03" db="EMBL/GenBank/DDBJ databases">
        <title>Paracraurococcus aquatilis NE82 genome sequence.</title>
        <authorList>
            <person name="Zhao Y."/>
            <person name="Du Z."/>
        </authorList>
    </citation>
    <scope>NUCLEOTIDE SEQUENCE [LARGE SCALE GENOMIC DNA]</scope>
    <source>
        <strain evidence="6 7">NE82</strain>
    </source>
</reference>
<evidence type="ECO:0000256" key="1">
    <source>
        <dbReference type="ARBA" id="ARBA00009437"/>
    </source>
</evidence>
<dbReference type="GO" id="GO:0006351">
    <property type="term" value="P:DNA-templated transcription"/>
    <property type="evidence" value="ECO:0007669"/>
    <property type="project" value="TreeGrafter"/>
</dbReference>
<dbReference type="Pfam" id="PF03466">
    <property type="entry name" value="LysR_substrate"/>
    <property type="match status" value="1"/>
</dbReference>
<keyword evidence="7" id="KW-1185">Reference proteome</keyword>
<name>A0A4R4DIM5_9PROT</name>
<evidence type="ECO:0000256" key="3">
    <source>
        <dbReference type="ARBA" id="ARBA00023125"/>
    </source>
</evidence>
<feature type="domain" description="HTH lysR-type" evidence="5">
    <location>
        <begin position="13"/>
        <end position="70"/>
    </location>
</feature>
<dbReference type="SUPFAM" id="SSF53850">
    <property type="entry name" value="Periplasmic binding protein-like II"/>
    <property type="match status" value="1"/>
</dbReference>